<evidence type="ECO:0000313" key="2">
    <source>
        <dbReference type="EMBL" id="KFJ01655.1"/>
    </source>
</evidence>
<evidence type="ECO:0000313" key="3">
    <source>
        <dbReference type="Proteomes" id="UP000029003"/>
    </source>
</evidence>
<organism evidence="2 3">
    <name type="scientific">Bifidobacterium thermacidophilum subsp. thermacidophilum</name>
    <dbReference type="NCBI Taxonomy" id="79262"/>
    <lineage>
        <taxon>Bacteria</taxon>
        <taxon>Bacillati</taxon>
        <taxon>Actinomycetota</taxon>
        <taxon>Actinomycetes</taxon>
        <taxon>Bifidobacteriales</taxon>
        <taxon>Bifidobacteriaceae</taxon>
        <taxon>Bifidobacterium</taxon>
    </lineage>
</organism>
<dbReference type="InterPro" id="IPR028082">
    <property type="entry name" value="Peripla_BP_I"/>
</dbReference>
<gene>
    <name evidence="2" type="ORF">THER5_1549</name>
</gene>
<reference evidence="2 3" key="1">
    <citation type="submission" date="2014-03" db="EMBL/GenBank/DDBJ databases">
        <title>Genomics of Bifidobacteria.</title>
        <authorList>
            <person name="Ventura M."/>
            <person name="Milani C."/>
            <person name="Lugli G.A."/>
        </authorList>
    </citation>
    <scope>NUCLEOTIDE SEQUENCE [LARGE SCALE GENOMIC DNA]</scope>
    <source>
        <strain evidence="2 3">LMG 21395</strain>
    </source>
</reference>
<protein>
    <submittedName>
        <fullName evidence="2">Periplasmic-binding protein domain protein</fullName>
    </submittedName>
</protein>
<keyword evidence="1" id="KW-0732">Signal</keyword>
<dbReference type="RefSeq" id="WP_029576775.1">
    <property type="nucleotide sequence ID" value="NZ_JGZT01000008.1"/>
</dbReference>
<accession>A0A087E1K4</accession>
<dbReference type="Proteomes" id="UP000029003">
    <property type="component" value="Unassembled WGS sequence"/>
</dbReference>
<proteinExistence type="predicted"/>
<dbReference type="PROSITE" id="PS51257">
    <property type="entry name" value="PROKAR_LIPOPROTEIN"/>
    <property type="match status" value="1"/>
</dbReference>
<dbReference type="SUPFAM" id="SSF53822">
    <property type="entry name" value="Periplasmic binding protein-like I"/>
    <property type="match status" value="1"/>
</dbReference>
<evidence type="ECO:0000256" key="1">
    <source>
        <dbReference type="SAM" id="SignalP"/>
    </source>
</evidence>
<name>A0A087E1K4_9BIFI</name>
<dbReference type="AlphaFoldDB" id="A0A087E1K4"/>
<dbReference type="Gene3D" id="3.40.50.2300">
    <property type="match status" value="3"/>
</dbReference>
<feature type="signal peptide" evidence="1">
    <location>
        <begin position="1"/>
        <end position="27"/>
    </location>
</feature>
<dbReference type="OrthoDB" id="3239411at2"/>
<comment type="caution">
    <text evidence="2">The sequence shown here is derived from an EMBL/GenBank/DDBJ whole genome shotgun (WGS) entry which is preliminary data.</text>
</comment>
<dbReference type="EMBL" id="JGZT01000008">
    <property type="protein sequence ID" value="KFJ01655.1"/>
    <property type="molecule type" value="Genomic_DNA"/>
</dbReference>
<sequence>MGSHRIGTLKALFASVACIGMLSMAGACGTGSDGQPTSTATSGLGLVAIFTPSDGITISQHTPLNKWAKLVPSIKSELVEQGFAAKQISTHTDGSLDKQSQDIQDYVVSRAAETSSKHSSANGSTTLIVAPCTSTDSTTTQYGDYVTNPLDSESSSNNADAAADQRMTSALTLARKSGMHVIVLSNDIGGFSPDAFVEMSTARKIGEIQAKQLVSKLQLDSASTANPKTIEVFLPVGSAKDKDQSVSMAFAKEAFKGIWKVLGPYFKSGAVVSASGTLNASTSATSWSSVAFTASSDDDVKQELDSRLKTDGAKQPAYIDGIIAMNDYIASVIVQELDALGYEGSSAEINPSISILGIVGNLAGHKDLTKSAVPSPAGLRQDDTSSEASLQWPIVTGYGAYTDMLPDIVNGKLWMTALENRAELATGIAKVSRQLASGGDVTALQSVSKTTVNGKSVPTFTQSLIAVSASNLKSELIDTGYVTLADAGL</sequence>
<feature type="chain" id="PRO_5001820516" evidence="1">
    <location>
        <begin position="28"/>
        <end position="489"/>
    </location>
</feature>